<dbReference type="SUPFAM" id="SSF53649">
    <property type="entry name" value="Alkaline phosphatase-like"/>
    <property type="match status" value="1"/>
</dbReference>
<evidence type="ECO:0000256" key="5">
    <source>
        <dbReference type="ARBA" id="ARBA00023235"/>
    </source>
</evidence>
<dbReference type="GO" id="GO:0006015">
    <property type="term" value="P:5-phosphoribose 1-diphosphate biosynthetic process"/>
    <property type="evidence" value="ECO:0007669"/>
    <property type="project" value="UniProtKB-UniPathway"/>
</dbReference>
<dbReference type="GO" id="GO:0005829">
    <property type="term" value="C:cytosol"/>
    <property type="evidence" value="ECO:0007669"/>
    <property type="project" value="TreeGrafter"/>
</dbReference>
<feature type="binding site" evidence="6">
    <location>
        <position position="335"/>
    </location>
    <ligand>
        <name>Mn(2+)</name>
        <dbReference type="ChEBI" id="CHEBI:29035"/>
        <label>2</label>
    </ligand>
</feature>
<gene>
    <name evidence="6" type="primary">deoB</name>
    <name evidence="9" type="ORF">Clopa_2720</name>
</gene>
<feature type="binding site" evidence="6">
    <location>
        <position position="282"/>
    </location>
    <ligand>
        <name>Mn(2+)</name>
        <dbReference type="ChEBI" id="CHEBI:29035"/>
        <label>2</label>
    </ligand>
</feature>
<dbReference type="GO" id="GO:0008973">
    <property type="term" value="F:phosphopentomutase activity"/>
    <property type="evidence" value="ECO:0007669"/>
    <property type="project" value="UniProtKB-UniRule"/>
</dbReference>
<evidence type="ECO:0000256" key="1">
    <source>
        <dbReference type="ARBA" id="ARBA00010373"/>
    </source>
</evidence>
<evidence type="ECO:0000256" key="4">
    <source>
        <dbReference type="ARBA" id="ARBA00023211"/>
    </source>
</evidence>
<name>R4K795_CLOPA</name>
<dbReference type="GO" id="GO:0000287">
    <property type="term" value="F:magnesium ion binding"/>
    <property type="evidence" value="ECO:0007669"/>
    <property type="project" value="UniProtKB-UniRule"/>
</dbReference>
<dbReference type="AlphaFoldDB" id="R4K795"/>
<sequence>MNRVILIVLDSVGIGEMHDAKLYGDEGSDTLGNIAESIGGLRLPNMEKLGLGNINDIHGIKKIDNPIGNYGKCAELSKGKDTVTGHWEISGVVLEKPLKTFPNGFPAEIIEKFQDSIGRKIIGNKVASGTEIIKELGEEHVKTGYPIVYTSADSVFQIAAHEDVIPLENLYDMCRIARKMLTGENTVGRIIARPFVGEKGIYTRTPNRRDFTLDPFNKTILEYVKEDNLNVMAVGKIEDIFNGKGVTEAVHIKNNSEGVDKTIEYMKADKEGLIFTNLVDFDMLYGHRNDVEGYAKALVEFDKKLPEIINAMKNEDILIITADHGCDPTTPSTDHSREYIPLLVYGKSIKSGVNLGIRSCFCDIGKTVLDILQIKNNLYGESFKDKLI</sequence>
<dbReference type="NCBIfam" id="TIGR01696">
    <property type="entry name" value="deoB"/>
    <property type="match status" value="1"/>
</dbReference>
<feature type="binding site" evidence="6">
    <location>
        <position position="324"/>
    </location>
    <ligand>
        <name>Mn(2+)</name>
        <dbReference type="ChEBI" id="CHEBI:29035"/>
        <label>1</label>
    </ligand>
</feature>
<dbReference type="PIRSF" id="PIRSF001491">
    <property type="entry name" value="Ppentomutase"/>
    <property type="match status" value="1"/>
</dbReference>
<accession>R4K795</accession>
<dbReference type="NCBIfam" id="NF003766">
    <property type="entry name" value="PRK05362.1"/>
    <property type="match status" value="1"/>
</dbReference>
<comment type="cofactor">
    <cofactor evidence="6">
        <name>Mn(2+)</name>
        <dbReference type="ChEBI" id="CHEBI:29035"/>
    </cofactor>
    <text evidence="6">Binds 2 manganese ions.</text>
</comment>
<dbReference type="RefSeq" id="WP_015615863.1">
    <property type="nucleotide sequence ID" value="NC_021182.1"/>
</dbReference>
<comment type="pathway">
    <text evidence="6">Carbohydrate degradation; 2-deoxy-D-ribose 1-phosphate degradation; D-glyceraldehyde 3-phosphate and acetaldehyde from 2-deoxy-alpha-D-ribose 1-phosphate: step 1/2.</text>
</comment>
<feature type="binding site" evidence="6">
    <location>
        <position position="287"/>
    </location>
    <ligand>
        <name>Mn(2+)</name>
        <dbReference type="ChEBI" id="CHEBI:29035"/>
        <label>2</label>
    </ligand>
</feature>
<dbReference type="Gene3D" id="3.30.70.1250">
    <property type="entry name" value="Phosphopentomutase"/>
    <property type="match status" value="1"/>
</dbReference>
<dbReference type="CDD" id="cd16009">
    <property type="entry name" value="PPM"/>
    <property type="match status" value="1"/>
</dbReference>
<evidence type="ECO:0000256" key="7">
    <source>
        <dbReference type="NCBIfam" id="TIGR01696"/>
    </source>
</evidence>
<dbReference type="PATRIC" id="fig|86416.3.peg.2709"/>
<dbReference type="GO" id="GO:0030145">
    <property type="term" value="F:manganese ion binding"/>
    <property type="evidence" value="ECO:0007669"/>
    <property type="project" value="UniProtKB-UniRule"/>
</dbReference>
<dbReference type="GO" id="GO:0009117">
    <property type="term" value="P:nucleotide metabolic process"/>
    <property type="evidence" value="ECO:0007669"/>
    <property type="project" value="UniProtKB-UniRule"/>
</dbReference>
<dbReference type="GO" id="GO:0043094">
    <property type="term" value="P:metabolic compound salvage"/>
    <property type="evidence" value="ECO:0007669"/>
    <property type="project" value="UniProtKB-UniRule"/>
</dbReference>
<dbReference type="Proteomes" id="UP000013523">
    <property type="component" value="Chromosome"/>
</dbReference>
<dbReference type="InterPro" id="IPR024052">
    <property type="entry name" value="Phosphopentomutase_DeoB_cap_sf"/>
</dbReference>
<dbReference type="GO" id="GO:0006018">
    <property type="term" value="P:2-deoxyribose 1-phosphate catabolic process"/>
    <property type="evidence" value="ECO:0007669"/>
    <property type="project" value="UniProtKB-UniRule"/>
</dbReference>
<reference evidence="9 10" key="1">
    <citation type="submission" date="2012-01" db="EMBL/GenBank/DDBJ databases">
        <title>Complete sequence of chromosome of Clostridium pasteurianum BC1.</title>
        <authorList>
            <consortium name="US DOE Joint Genome Institute"/>
            <person name="Lucas S."/>
            <person name="Han J."/>
            <person name="Lapidus A."/>
            <person name="Cheng J.-F."/>
            <person name="Goodwin L."/>
            <person name="Pitluck S."/>
            <person name="Peters L."/>
            <person name="Mikhailova N."/>
            <person name="Teshima H."/>
            <person name="Detter J.C."/>
            <person name="Han C."/>
            <person name="Tapia R."/>
            <person name="Land M."/>
            <person name="Hauser L."/>
            <person name="Kyrpides N."/>
            <person name="Ivanova N."/>
            <person name="Pagani I."/>
            <person name="Dunn J."/>
            <person name="Taghavi S."/>
            <person name="Francis A."/>
            <person name="van der Lelie D."/>
            <person name="Woyke T."/>
        </authorList>
    </citation>
    <scope>NUCLEOTIDE SEQUENCE [LARGE SCALE GENOMIC DNA]</scope>
    <source>
        <strain evidence="9 10">BC1</strain>
    </source>
</reference>
<proteinExistence type="inferred from homology"/>
<dbReference type="UniPathway" id="UPA00087">
    <property type="reaction ID" value="UER00173"/>
</dbReference>
<dbReference type="EC" id="5.4.2.7" evidence="6 7"/>
<keyword evidence="4 6" id="KW-0464">Manganese</keyword>
<feature type="domain" description="Metalloenzyme" evidence="8">
    <location>
        <begin position="3"/>
        <end position="375"/>
    </location>
</feature>
<feature type="binding site" evidence="6">
    <location>
        <position position="323"/>
    </location>
    <ligand>
        <name>Mn(2+)</name>
        <dbReference type="ChEBI" id="CHEBI:29035"/>
        <label>1</label>
    </ligand>
</feature>
<dbReference type="HAMAP" id="MF_00740">
    <property type="entry name" value="Phosphopentomut"/>
    <property type="match status" value="1"/>
</dbReference>
<keyword evidence="3 6" id="KW-0479">Metal-binding</keyword>
<comment type="catalytic activity">
    <reaction evidence="6">
        <text>2-deoxy-alpha-D-ribose 1-phosphate = 2-deoxy-D-ribose 5-phosphate</text>
        <dbReference type="Rhea" id="RHEA:27658"/>
        <dbReference type="ChEBI" id="CHEBI:57259"/>
        <dbReference type="ChEBI" id="CHEBI:62877"/>
        <dbReference type="EC" id="5.4.2.7"/>
    </reaction>
</comment>
<dbReference type="Pfam" id="PF01676">
    <property type="entry name" value="Metalloenzyme"/>
    <property type="match status" value="1"/>
</dbReference>
<dbReference type="HOGENOM" id="CLU_053861_0_0_9"/>
<dbReference type="STRING" id="86416.Clopa_2720"/>
<organism evidence="9 10">
    <name type="scientific">Clostridium pasteurianum BC1</name>
    <dbReference type="NCBI Taxonomy" id="86416"/>
    <lineage>
        <taxon>Bacteria</taxon>
        <taxon>Bacillati</taxon>
        <taxon>Bacillota</taxon>
        <taxon>Clostridia</taxon>
        <taxon>Eubacteriales</taxon>
        <taxon>Clostridiaceae</taxon>
        <taxon>Clostridium</taxon>
    </lineage>
</organism>
<keyword evidence="2 6" id="KW-0963">Cytoplasm</keyword>
<dbReference type="FunFam" id="3.30.70.1250:FF:000001">
    <property type="entry name" value="Phosphopentomutase"/>
    <property type="match status" value="1"/>
</dbReference>
<feature type="binding site" evidence="6">
    <location>
        <position position="10"/>
    </location>
    <ligand>
        <name>Mn(2+)</name>
        <dbReference type="ChEBI" id="CHEBI:29035"/>
        <label>1</label>
    </ligand>
</feature>
<comment type="function">
    <text evidence="6">Isomerase that catalyzes the conversion of deoxy-ribose 1-phosphate (dRib-1-P) and ribose 1-phosphate (Rib-1-P) to deoxy-ribose 5-phosphate (dRib-5-P) and ribose 5-phosphate (Rib-5-P), respectively.</text>
</comment>
<dbReference type="PANTHER" id="PTHR21110">
    <property type="entry name" value="PHOSPHOPENTOMUTASE"/>
    <property type="match status" value="1"/>
</dbReference>
<evidence type="ECO:0000256" key="3">
    <source>
        <dbReference type="ARBA" id="ARBA00022723"/>
    </source>
</evidence>
<dbReference type="KEGG" id="cpas:Clopa_2720"/>
<dbReference type="Gene3D" id="3.40.720.10">
    <property type="entry name" value="Alkaline Phosphatase, subunit A"/>
    <property type="match status" value="1"/>
</dbReference>
<dbReference type="InterPro" id="IPR006124">
    <property type="entry name" value="Metalloenzyme"/>
</dbReference>
<dbReference type="InterPro" id="IPR010045">
    <property type="entry name" value="DeoB"/>
</dbReference>
<keyword evidence="10" id="KW-1185">Reference proteome</keyword>
<comment type="subcellular location">
    <subcellularLocation>
        <location evidence="6">Cytoplasm</location>
    </subcellularLocation>
</comment>
<dbReference type="eggNOG" id="COG1015">
    <property type="taxonomic scope" value="Bacteria"/>
</dbReference>
<protein>
    <recommendedName>
        <fullName evidence="6 7">Phosphopentomutase</fullName>
        <ecNumber evidence="6 7">5.4.2.7</ecNumber>
    </recommendedName>
    <alternativeName>
        <fullName evidence="6">Phosphodeoxyribomutase</fullName>
    </alternativeName>
</protein>
<evidence type="ECO:0000313" key="9">
    <source>
        <dbReference type="EMBL" id="AGK97566.1"/>
    </source>
</evidence>
<evidence type="ECO:0000256" key="2">
    <source>
        <dbReference type="ARBA" id="ARBA00022490"/>
    </source>
</evidence>
<dbReference type="OrthoDB" id="9769930at2"/>
<evidence type="ECO:0000313" key="10">
    <source>
        <dbReference type="Proteomes" id="UP000013523"/>
    </source>
</evidence>
<keyword evidence="5 6" id="KW-0413">Isomerase</keyword>
<comment type="catalytic activity">
    <reaction evidence="6">
        <text>alpha-D-ribose 1-phosphate = D-ribose 5-phosphate</text>
        <dbReference type="Rhea" id="RHEA:18793"/>
        <dbReference type="ChEBI" id="CHEBI:57720"/>
        <dbReference type="ChEBI" id="CHEBI:78346"/>
        <dbReference type="EC" id="5.4.2.7"/>
    </reaction>
</comment>
<dbReference type="PANTHER" id="PTHR21110:SF0">
    <property type="entry name" value="PHOSPHOPENTOMUTASE"/>
    <property type="match status" value="1"/>
</dbReference>
<dbReference type="InterPro" id="IPR017850">
    <property type="entry name" value="Alkaline_phosphatase_core_sf"/>
</dbReference>
<evidence type="ECO:0000256" key="6">
    <source>
        <dbReference type="HAMAP-Rule" id="MF_00740"/>
    </source>
</evidence>
<comment type="similarity">
    <text evidence="1 6">Belongs to the phosphopentomutase family.</text>
</comment>
<dbReference type="EMBL" id="CP003261">
    <property type="protein sequence ID" value="AGK97566.1"/>
    <property type="molecule type" value="Genomic_DNA"/>
</dbReference>
<evidence type="ECO:0000259" key="8">
    <source>
        <dbReference type="Pfam" id="PF01676"/>
    </source>
</evidence>
<dbReference type="SUPFAM" id="SSF143856">
    <property type="entry name" value="DeoB insert domain-like"/>
    <property type="match status" value="1"/>
</dbReference>